<feature type="domain" description="Protein kinase" evidence="7">
    <location>
        <begin position="1387"/>
        <end position="1736"/>
    </location>
</feature>
<dbReference type="PANTHER" id="PTHR14030:SF4">
    <property type="entry name" value="BUB1 KINASE, ISOFORM A-RELATED"/>
    <property type="match status" value="1"/>
</dbReference>
<dbReference type="SUPFAM" id="SSF56112">
    <property type="entry name" value="Protein kinase-like (PK-like)"/>
    <property type="match status" value="1"/>
</dbReference>
<dbReference type="GO" id="GO:0007094">
    <property type="term" value="P:mitotic spindle assembly checkpoint signaling"/>
    <property type="evidence" value="ECO:0007669"/>
    <property type="project" value="InterPro"/>
</dbReference>
<dbReference type="EMBL" id="LR215065">
    <property type="protein sequence ID" value="VEV56297.1"/>
    <property type="molecule type" value="Genomic_DNA"/>
</dbReference>
<dbReference type="InterPro" id="IPR011009">
    <property type="entry name" value="Kinase-like_dom_sf"/>
</dbReference>
<dbReference type="GO" id="GO:0000776">
    <property type="term" value="C:kinetochore"/>
    <property type="evidence" value="ECO:0007669"/>
    <property type="project" value="UniProtKB-KW"/>
</dbReference>
<dbReference type="PROSITE" id="PS00108">
    <property type="entry name" value="PROTEIN_KINASE_ST"/>
    <property type="match status" value="1"/>
</dbReference>
<comment type="subcellular location">
    <subcellularLocation>
        <location evidence="1">Chromosome</location>
        <location evidence="1">Centromere</location>
        <location evidence="1">Kinetochore</location>
    </subcellularLocation>
</comment>
<reference evidence="8 9" key="1">
    <citation type="submission" date="2019-01" db="EMBL/GenBank/DDBJ databases">
        <authorList>
            <person name="Ramaprasad A."/>
        </authorList>
    </citation>
    <scope>NUCLEOTIDE SEQUENCE [LARGE SCALE GENOMIC DNA]</scope>
</reference>
<keyword evidence="3" id="KW-0995">Kinetochore</keyword>
<dbReference type="InterPro" id="IPR000719">
    <property type="entry name" value="Prot_kinase_dom"/>
</dbReference>
<name>A0A449BS44_PLAVN</name>
<keyword evidence="5" id="KW-0175">Coiled coil</keyword>
<evidence type="ECO:0000259" key="7">
    <source>
        <dbReference type="PROSITE" id="PS50011"/>
    </source>
</evidence>
<dbReference type="GO" id="GO:0032991">
    <property type="term" value="C:protein-containing complex"/>
    <property type="evidence" value="ECO:0007669"/>
    <property type="project" value="UniProtKB-ARBA"/>
</dbReference>
<dbReference type="InterPro" id="IPR008271">
    <property type="entry name" value="Ser/Thr_kinase_AS"/>
</dbReference>
<proteinExistence type="predicted"/>
<dbReference type="GO" id="GO:0004672">
    <property type="term" value="F:protein kinase activity"/>
    <property type="evidence" value="ECO:0007669"/>
    <property type="project" value="InterPro"/>
</dbReference>
<organism evidence="8 9">
    <name type="scientific">Plasmodium vinckei vinckei</name>
    <dbReference type="NCBI Taxonomy" id="54757"/>
    <lineage>
        <taxon>Eukaryota</taxon>
        <taxon>Sar</taxon>
        <taxon>Alveolata</taxon>
        <taxon>Apicomplexa</taxon>
        <taxon>Aconoidasida</taxon>
        <taxon>Haemosporida</taxon>
        <taxon>Plasmodiidae</taxon>
        <taxon>Plasmodium</taxon>
        <taxon>Plasmodium (Vinckeia)</taxon>
    </lineage>
</organism>
<dbReference type="KEGG" id="pvv:PVVCY_0901070"/>
<dbReference type="GO" id="GO:0051754">
    <property type="term" value="P:meiotic sister chromatid cohesion, centromeric"/>
    <property type="evidence" value="ECO:0007669"/>
    <property type="project" value="TreeGrafter"/>
</dbReference>
<dbReference type="PANTHER" id="PTHR14030">
    <property type="entry name" value="MITOTIC CHECKPOINT SERINE/THREONINE-PROTEIN KINASE BUB1"/>
    <property type="match status" value="1"/>
</dbReference>
<feature type="compositionally biased region" description="Polar residues" evidence="6">
    <location>
        <begin position="2106"/>
        <end position="2116"/>
    </location>
</feature>
<feature type="region of interest" description="Disordered" evidence="6">
    <location>
        <begin position="1583"/>
        <end position="1646"/>
    </location>
</feature>
<dbReference type="Gene3D" id="1.10.510.10">
    <property type="entry name" value="Transferase(Phosphotransferase) domain 1"/>
    <property type="match status" value="2"/>
</dbReference>
<keyword evidence="4" id="KW-0137">Centromere</keyword>
<dbReference type="GO" id="GO:0005524">
    <property type="term" value="F:ATP binding"/>
    <property type="evidence" value="ECO:0007669"/>
    <property type="project" value="InterPro"/>
</dbReference>
<evidence type="ECO:0000256" key="4">
    <source>
        <dbReference type="ARBA" id="ARBA00023328"/>
    </source>
</evidence>
<feature type="compositionally biased region" description="Basic and acidic residues" evidence="6">
    <location>
        <begin position="977"/>
        <end position="987"/>
    </location>
</feature>
<feature type="compositionally biased region" description="Polar residues" evidence="6">
    <location>
        <begin position="1620"/>
        <end position="1630"/>
    </location>
</feature>
<evidence type="ECO:0000256" key="2">
    <source>
        <dbReference type="ARBA" id="ARBA00022454"/>
    </source>
</evidence>
<evidence type="ECO:0000256" key="5">
    <source>
        <dbReference type="SAM" id="Coils"/>
    </source>
</evidence>
<feature type="compositionally biased region" description="Basic and acidic residues" evidence="6">
    <location>
        <begin position="659"/>
        <end position="669"/>
    </location>
</feature>
<feature type="compositionally biased region" description="Basic and acidic residues" evidence="6">
    <location>
        <begin position="2057"/>
        <end position="2069"/>
    </location>
</feature>
<dbReference type="Proteomes" id="UP000290582">
    <property type="component" value="Chromosome PVVCY_09"/>
</dbReference>
<evidence type="ECO:0000313" key="9">
    <source>
        <dbReference type="Proteomes" id="UP000290582"/>
    </source>
</evidence>
<feature type="compositionally biased region" description="Polar residues" evidence="6">
    <location>
        <begin position="1103"/>
        <end position="1124"/>
    </location>
</feature>
<dbReference type="InterPro" id="IPR015661">
    <property type="entry name" value="Bub1/Mad3"/>
</dbReference>
<feature type="region of interest" description="Disordered" evidence="6">
    <location>
        <begin position="2057"/>
        <end position="2077"/>
    </location>
</feature>
<evidence type="ECO:0000313" key="8">
    <source>
        <dbReference type="EMBL" id="VEV56297.1"/>
    </source>
</evidence>
<evidence type="ECO:0000256" key="3">
    <source>
        <dbReference type="ARBA" id="ARBA00022838"/>
    </source>
</evidence>
<feature type="region of interest" description="Disordered" evidence="6">
    <location>
        <begin position="1028"/>
        <end position="1051"/>
    </location>
</feature>
<dbReference type="GeneID" id="19961002"/>
<feature type="region of interest" description="Disordered" evidence="6">
    <location>
        <begin position="650"/>
        <end position="673"/>
    </location>
</feature>
<evidence type="ECO:0000256" key="6">
    <source>
        <dbReference type="SAM" id="MobiDB-lite"/>
    </source>
</evidence>
<feature type="region of interest" description="Disordered" evidence="6">
    <location>
        <begin position="1076"/>
        <end position="1137"/>
    </location>
</feature>
<protein>
    <recommendedName>
        <fullName evidence="7">Protein kinase domain-containing protein</fullName>
    </recommendedName>
</protein>
<gene>
    <name evidence="8" type="ORF">PVVCY_0901070</name>
</gene>
<evidence type="ECO:0000256" key="1">
    <source>
        <dbReference type="ARBA" id="ARBA00004629"/>
    </source>
</evidence>
<sequence length="2285" mass="268739">MFNDDIKNIYIKNHIKKIYIVKRHNENINTEEKKSSILYKNFDDFISILVTIRKHDNLLKKLKANINDSDSSKILLDYLDFYVSNFGYKFHSFIIEYKNDSSSDDINNCYVISKLSKNDIEQIVKNSYSRVLYKYDGIKYLLYYIKKHTVSFENVNPHFMKLLSKYLYVSLNPLNLLIFVYLKIYKNGAKNSKGFSEDSGKQHIDTVTIQENNINGNDSLIEKKDTHSINNNLNRTNNHIKDSEFFCNELFSYLCSYGEYIIKRTITSCYSEIYNNNKNVKGKLKIYKWTKNYIENYVITKLSSHYFSNGQVNNDINKYFFNAYANNLNEYIKKYKIFTEVSSGFKNINMSNRKFSYIYELILFLYFSKKCLYHLNENINFVYQLSLYILYKSIKMIITYLYFNLPEYMCHYFLNIYIMFFKKKRENVPYIMKKLKKNYRNIMVHVSKQKKSYIRAKLCNSFIKNRSSSDNIINNVSNNDGGNNNEDKVEKNGVIENKDMKKLEIIKTKLKGSESKRIKKALSLTYFDINNYDKRKDKIEGYQLNKFLNFHSHGSIIQLKYNNEEQLRKKEREKKKNMTKKNEQEENKIITEIDNLDAKTKNRINGLIYPNKFETIKRYSLLYNMYYNKKNYSTIDNSLQNIFLNVNAMHKGKKKKKKNESTKNKTENKNKKKCNIFSNKKNIRSPKVANTVFKSIFENIFKQNEHLIGSISYEDDKDKVDACVDENQQNNNNEDDQKLQKQVDDPINTDLNDFEIVLNEKENIDISIPNDIVQSDDKSDENQLKEQIDNDNVVINESHNEEKENELEYQAIKDDIAKDEMGKDDIVKDEMETEDLPLDAPTQFDTVKDEITNDDGANDVIIIDDIMKEGLTKMQVNTLCFNNNEIIINDNYCKKEIENKIQKKNSSHIVNANNKGKHSKATSKKSIYYISGSSSSDDSTDDEEFVIGNKRSTKKKHKRKKKGKKKQSKSPRKRERKSFELENKKENQTSYRRSKRLMKIPKYVYYISDTSKEPKLANSNKISKIAKSTIKAHDRKEKDVKETIEGKESNENNKELKEKIYDNESVNENVAQNKIEISNKDNDINDEENNKDDQIKNVMESDSIFSHDNNDIESSSKNVAGSTNLDEDNDERDEAKDIEQITKENVDGDEKNKNSFKKRESKNLIFDLSFSDCDNNVLLVDTRSIKKKEQDFYEIEETDASTSDDGNINKIKNLPIIVNNSLIAKKNNIKICDNDDMKKRKTEYIRLQGDDDIINEKNRELCRESKEQEKPFLDTYDAYLNEKVDDDNEKTEVQTSVKSIVIYLFDHFIVGAINLINPYNIAEKERYNYFTQVQSNINDTDHTQIYKYNTNENNSSNTIFTNFEVQGALKKNTKIDLLSITNEKRVLTILTKHGKGINGCIYKCLVDGKLMACKIQKKLYLAKKEIYFSYILKTRRSNKLTKYEKQNILSRPNNNDGNKHIFYEILKEHESRYIFPDELHYKVVDIQKGNSKSAKLLQSYYKTNNNENNDIEVGNSLLLMNTFKNVKTVNDIINYFIKKNYNAINEEFILFIVYQMVVAVLQLHLLDVVHGDIKIDNILVSKDDNQKGEGNDNEANDSSDSKSKETNTTRNKTASKKGTTHSSKYGSKNRSTNEGKNKQKKTKSAEVSQISAGKVIDYFLNSELNKDSDKSFLKNNFPVNLFLVDIGRGIDMKNFKKYMFYGDKYCDCYNFLTDSIFTYHIDLIGIAQVASCLLFYKHIGNTKYKYEKRIEDKTTISINNFDLTYMTHNSHFLKTNINRNNDHATKVSKSRYKELENFIKIKEKLYRENDQLNHKNKSISLLNNSFRHDITGSKLREKNDISSSVIKRKRSSNEDENIANKKINCENEKYKNQNCKDNDLKRTDKNNGENLDDIYFMDYFRIFPIDKKINEKISNYFNQIKKNGDNYFVEKAEKKIKSFYVKLLLSKKKYAHFWEIFFHVLLNFCNVYELDNIKYNSNDINSINEEINSFSNNKIINKENNYYFDFEKKNWNEIDHKKGKSVDIFKHDKNKLNKNTKLVNLNAKKINTVIDICSKDTASDNGDREEKSSSYDINNTRKKNKLRDHSYNFYNNNYCDNAKDNIYSDKMSNFSKNNPMNKRDINLNDKNKRDHNNIADLKKKNNPTTTTNNNNKYFFIKNSLSNLKVIKKTVHNNKNTVEKDVKKDVAISKTQTKIYNYFGKATVNNKRKFYFFENEQNKRKCRKLNNKKYYNNNDTKKSTRYINKLLKKKTIITLVSIKKAIENIFENTETQDTLHKELNFISTIL</sequence>
<feature type="region of interest" description="Disordered" evidence="6">
    <location>
        <begin position="931"/>
        <end position="994"/>
    </location>
</feature>
<accession>A0A449BS44</accession>
<feature type="compositionally biased region" description="Basic and acidic residues" evidence="6">
    <location>
        <begin position="1031"/>
        <end position="1051"/>
    </location>
</feature>
<dbReference type="OrthoDB" id="248495at2759"/>
<keyword evidence="2" id="KW-0158">Chromosome</keyword>
<feature type="region of interest" description="Disordered" evidence="6">
    <location>
        <begin position="2106"/>
        <end position="2149"/>
    </location>
</feature>
<dbReference type="RefSeq" id="XP_008624670.1">
    <property type="nucleotide sequence ID" value="XM_008626448.1"/>
</dbReference>
<feature type="compositionally biased region" description="Basic residues" evidence="6">
    <location>
        <begin position="951"/>
        <end position="976"/>
    </location>
</feature>
<feature type="compositionally biased region" description="Basic and acidic residues" evidence="6">
    <location>
        <begin position="2117"/>
        <end position="2139"/>
    </location>
</feature>
<feature type="coiled-coil region" evidence="5">
    <location>
        <begin position="561"/>
        <end position="588"/>
    </location>
</feature>
<dbReference type="PROSITE" id="PS50011">
    <property type="entry name" value="PROTEIN_KINASE_DOM"/>
    <property type="match status" value="1"/>
</dbReference>